<reference evidence="5 6" key="1">
    <citation type="submission" date="2017-09" db="EMBL/GenBank/DDBJ databases">
        <title>Sphingomonas ginsenosidimutans KACC 14949, whole genome shotgun sequence.</title>
        <authorList>
            <person name="Feng G."/>
            <person name="Zhu H."/>
        </authorList>
    </citation>
    <scope>NUCLEOTIDE SEQUENCE [LARGE SCALE GENOMIC DNA]</scope>
    <source>
        <strain evidence="5 6">KACC 14949</strain>
    </source>
</reference>
<feature type="domain" description="CBS" evidence="4">
    <location>
        <begin position="118"/>
        <end position="174"/>
    </location>
</feature>
<evidence type="ECO:0000313" key="5">
    <source>
        <dbReference type="EMBL" id="PCG09812.1"/>
    </source>
</evidence>
<sequence length="188" mass="19887">METMPPNDFRAAGARRSRRTPGGDPRGRSRRPDPPDAQGVTPMIVMQLLDGKSAEVMSIAPGATIAAAAALMAGAGVGALVVEGIDGHPVGLISEREVTLAVARWGGELGTRPVRSLMADGMTTVAPETPVVEAMRLMTVRRARHLPVVDRGRLVGIVSIGDVLKSRLEEKTAENQVLMDIARWPKAA</sequence>
<dbReference type="PANTHER" id="PTHR43080:SF2">
    <property type="entry name" value="CBS DOMAIN-CONTAINING PROTEIN"/>
    <property type="match status" value="1"/>
</dbReference>
<dbReference type="EMBL" id="NWVD01000002">
    <property type="protein sequence ID" value="PCG09812.1"/>
    <property type="molecule type" value="Genomic_DNA"/>
</dbReference>
<evidence type="ECO:0000256" key="1">
    <source>
        <dbReference type="ARBA" id="ARBA00023122"/>
    </source>
</evidence>
<dbReference type="InterPro" id="IPR000644">
    <property type="entry name" value="CBS_dom"/>
</dbReference>
<dbReference type="InterPro" id="IPR046342">
    <property type="entry name" value="CBS_dom_sf"/>
</dbReference>
<dbReference type="PANTHER" id="PTHR43080">
    <property type="entry name" value="CBS DOMAIN-CONTAINING PROTEIN CBSX3, MITOCHONDRIAL"/>
    <property type="match status" value="1"/>
</dbReference>
<keyword evidence="6" id="KW-1185">Reference proteome</keyword>
<gene>
    <name evidence="5" type="ORF">COA17_08200</name>
</gene>
<evidence type="ECO:0000313" key="6">
    <source>
        <dbReference type="Proteomes" id="UP000218784"/>
    </source>
</evidence>
<keyword evidence="1 2" id="KW-0129">CBS domain</keyword>
<evidence type="ECO:0000259" key="4">
    <source>
        <dbReference type="PROSITE" id="PS51371"/>
    </source>
</evidence>
<comment type="caution">
    <text evidence="5">The sequence shown here is derived from an EMBL/GenBank/DDBJ whole genome shotgun (WGS) entry which is preliminary data.</text>
</comment>
<accession>A0A2A4HY54</accession>
<dbReference type="Pfam" id="PF00571">
    <property type="entry name" value="CBS"/>
    <property type="match status" value="2"/>
</dbReference>
<dbReference type="Proteomes" id="UP000218784">
    <property type="component" value="Unassembled WGS sequence"/>
</dbReference>
<dbReference type="Gene3D" id="3.10.580.10">
    <property type="entry name" value="CBS-domain"/>
    <property type="match status" value="1"/>
</dbReference>
<dbReference type="SUPFAM" id="SSF54631">
    <property type="entry name" value="CBS-domain pair"/>
    <property type="match status" value="1"/>
</dbReference>
<feature type="compositionally biased region" description="Basic and acidic residues" evidence="3">
    <location>
        <begin position="25"/>
        <end position="34"/>
    </location>
</feature>
<dbReference type="InterPro" id="IPR051257">
    <property type="entry name" value="Diverse_CBS-Domain"/>
</dbReference>
<evidence type="ECO:0000256" key="3">
    <source>
        <dbReference type="SAM" id="MobiDB-lite"/>
    </source>
</evidence>
<evidence type="ECO:0000256" key="2">
    <source>
        <dbReference type="PROSITE-ProRule" id="PRU00703"/>
    </source>
</evidence>
<protein>
    <recommendedName>
        <fullName evidence="4">CBS domain-containing protein</fullName>
    </recommendedName>
</protein>
<dbReference type="PROSITE" id="PS51371">
    <property type="entry name" value="CBS"/>
    <property type="match status" value="1"/>
</dbReference>
<feature type="region of interest" description="Disordered" evidence="3">
    <location>
        <begin position="1"/>
        <end position="40"/>
    </location>
</feature>
<name>A0A2A4HY54_9SPHN</name>
<dbReference type="SMART" id="SM00116">
    <property type="entry name" value="CBS"/>
    <property type="match status" value="2"/>
</dbReference>
<proteinExistence type="predicted"/>
<dbReference type="AlphaFoldDB" id="A0A2A4HY54"/>
<organism evidence="5 6">
    <name type="scientific">Sphingomonas ginsenosidimutans</name>
    <dbReference type="NCBI Taxonomy" id="862134"/>
    <lineage>
        <taxon>Bacteria</taxon>
        <taxon>Pseudomonadati</taxon>
        <taxon>Pseudomonadota</taxon>
        <taxon>Alphaproteobacteria</taxon>
        <taxon>Sphingomonadales</taxon>
        <taxon>Sphingomonadaceae</taxon>
        <taxon>Sphingomonas</taxon>
    </lineage>
</organism>